<sequence>MTHRIALIHATRVAIDPIEAALSRLWPEARAFSILEESLAVDRASGAASLEELDRRIVALCRYTEALQPHGILYTCSSFGAGIEEAARLCPVPVLKPNEAMFDQALAHGHDIVMLYTFPPAVDGMSREFQAEVAIRGAKAQLRPIFVPDALDALQAGDAARHDALIAEAAATVGQADAIMLAQFSMASAGQGAQALTPVPVLSSPDAAVEHLKARILAAQHTEQGTC</sequence>
<keyword evidence="3" id="KW-1185">Reference proteome</keyword>
<evidence type="ECO:0000313" key="2">
    <source>
        <dbReference type="EMBL" id="MFC0199764.1"/>
    </source>
</evidence>
<dbReference type="Proteomes" id="UP001589795">
    <property type="component" value="Unassembled WGS sequence"/>
</dbReference>
<dbReference type="Gene3D" id="3.40.50.12500">
    <property type="match status" value="1"/>
</dbReference>
<dbReference type="RefSeq" id="WP_265508269.1">
    <property type="nucleotide sequence ID" value="NZ_JAOTBE010000066.1"/>
</dbReference>
<dbReference type="EMBL" id="JBHLWQ010000054">
    <property type="protein sequence ID" value="MFC0199764.1"/>
    <property type="molecule type" value="Genomic_DNA"/>
</dbReference>
<accession>A0ABV6CGB7</accession>
<dbReference type="Pfam" id="PF01177">
    <property type="entry name" value="Asp_Glu_race"/>
    <property type="match status" value="1"/>
</dbReference>
<organism evidence="2 3">
    <name type="scientific">Paracoccus rhizosphaerae</name>
    <dbReference type="NCBI Taxonomy" id="1133347"/>
    <lineage>
        <taxon>Bacteria</taxon>
        <taxon>Pseudomonadati</taxon>
        <taxon>Pseudomonadota</taxon>
        <taxon>Alphaproteobacteria</taxon>
        <taxon>Rhodobacterales</taxon>
        <taxon>Paracoccaceae</taxon>
        <taxon>Paracoccus</taxon>
    </lineage>
</organism>
<proteinExistence type="inferred from homology"/>
<comment type="caution">
    <text evidence="2">The sequence shown here is derived from an EMBL/GenBank/DDBJ whole genome shotgun (WGS) entry which is preliminary data.</text>
</comment>
<reference evidence="2 3" key="1">
    <citation type="submission" date="2024-09" db="EMBL/GenBank/DDBJ databases">
        <authorList>
            <person name="Sun Q."/>
            <person name="Mori K."/>
        </authorList>
    </citation>
    <scope>NUCLEOTIDE SEQUENCE [LARGE SCALE GENOMIC DNA]</scope>
    <source>
        <strain evidence="2 3">CCM 7904</strain>
    </source>
</reference>
<protein>
    <submittedName>
        <fullName evidence="2">Aspartate/glutamate racemase family protein</fullName>
    </submittedName>
</protein>
<gene>
    <name evidence="2" type="ORF">ACFFIZ_05400</name>
</gene>
<evidence type="ECO:0000313" key="3">
    <source>
        <dbReference type="Proteomes" id="UP001589795"/>
    </source>
</evidence>
<evidence type="ECO:0000256" key="1">
    <source>
        <dbReference type="ARBA" id="ARBA00038414"/>
    </source>
</evidence>
<dbReference type="InterPro" id="IPR015942">
    <property type="entry name" value="Asp/Glu/hydantoin_racemase"/>
</dbReference>
<name>A0ABV6CGB7_9RHOB</name>
<dbReference type="InterPro" id="IPR053714">
    <property type="entry name" value="Iso_Racemase_Enz_sf"/>
</dbReference>
<comment type="similarity">
    <text evidence="1">Belongs to the HyuE racemase family.</text>
</comment>